<keyword evidence="2" id="KW-1185">Reference proteome</keyword>
<dbReference type="Proteomes" id="UP001211866">
    <property type="component" value="Chromosome"/>
</dbReference>
<protein>
    <submittedName>
        <fullName evidence="1">Uncharacterized protein</fullName>
    </submittedName>
</protein>
<evidence type="ECO:0000313" key="1">
    <source>
        <dbReference type="EMBL" id="WBM38712.1"/>
    </source>
</evidence>
<evidence type="ECO:0000313" key="2">
    <source>
        <dbReference type="Proteomes" id="UP001211866"/>
    </source>
</evidence>
<reference evidence="1 2" key="1">
    <citation type="submission" date="2022-05" db="EMBL/GenBank/DDBJ databases">
        <title>Complete sequence of strain NY11312.</title>
        <authorList>
            <person name="Zhou D."/>
        </authorList>
    </citation>
    <scope>NUCLEOTIDE SEQUENCE [LARGE SCALE GENOMIC DNA]</scope>
    <source>
        <strain evidence="1 2">NY11312</strain>
    </source>
</reference>
<proteinExistence type="predicted"/>
<gene>
    <name evidence="1" type="ORF">M2J83_02420</name>
</gene>
<organism evidence="1 2">
    <name type="scientific">Alcaligenes faecalis</name>
    <dbReference type="NCBI Taxonomy" id="511"/>
    <lineage>
        <taxon>Bacteria</taxon>
        <taxon>Pseudomonadati</taxon>
        <taxon>Pseudomonadota</taxon>
        <taxon>Betaproteobacteria</taxon>
        <taxon>Burkholderiales</taxon>
        <taxon>Alcaligenaceae</taxon>
        <taxon>Alcaligenes</taxon>
    </lineage>
</organism>
<accession>A0ABY7N3L5</accession>
<name>A0ABY7N3L5_ALCFA</name>
<sequence length="470" mass="52499">MVQSFGDYHKIDPIAFSNTGALDPILGLDTLLFIDPSLLRGATTPEFEGSYERIQQHFSDILKVAGRVDKVGDRMWREADKLLTFPEVEGICIGYSKGTRGSGMGSGLRAQLLESVVQIVRAGTQDPAVFEIVGAFEDDIGPDRISDMVAKIIIPDLISFTQRVCSDLGIPMEPMKFSKWHPEEDLPINPVTGKALILVPKEILRDLPVANTYADIQWISAQNQELRKRFNDLVGSTWRDVTTSQKKEILKDCFIERPDVLAMVLEAYAGTARQLYNFDSDPSGEVVWYRAARTVAKEVPLKLEMPKDPAKEDVETVVWAICEHFKYLVEDNQLARLLYNDRERPKHESAAQLLFFGIASAYCQANNLDLTMESQAGRGPVDFKASRGFREKLLVEVKLTRNPRLIHGFEKQLPIYQQAERAARGVFLVLDNGGPESALPNLMKRVNEAGHAAPRVMIVDANLKPSASKA</sequence>
<dbReference type="EMBL" id="CP096916">
    <property type="protein sequence ID" value="WBM38712.1"/>
    <property type="molecule type" value="Genomic_DNA"/>
</dbReference>
<dbReference type="RefSeq" id="WP_270118642.1">
    <property type="nucleotide sequence ID" value="NZ_CP096916.1"/>
</dbReference>